<keyword evidence="3" id="KW-1185">Reference proteome</keyword>
<protein>
    <submittedName>
        <fullName evidence="2">PAAR domain-containing protein</fullName>
    </submittedName>
</protein>
<evidence type="ECO:0000256" key="1">
    <source>
        <dbReference type="SAM" id="MobiDB-lite"/>
    </source>
</evidence>
<gene>
    <name evidence="2" type="ORF">OC610_08830</name>
</gene>
<dbReference type="EMBL" id="JAOSHO010000078">
    <property type="protein sequence ID" value="MCW1244508.1"/>
    <property type="molecule type" value="Genomic_DNA"/>
</dbReference>
<dbReference type="CDD" id="cd14744">
    <property type="entry name" value="PAAR_CT_2"/>
    <property type="match status" value="1"/>
</dbReference>
<evidence type="ECO:0000313" key="3">
    <source>
        <dbReference type="Proteomes" id="UP001061999"/>
    </source>
</evidence>
<dbReference type="RefSeq" id="WP_264427463.1">
    <property type="nucleotide sequence ID" value="NZ_JAOSHO010000078.1"/>
</dbReference>
<accession>A0ABT3F5X5</accession>
<feature type="compositionally biased region" description="Low complexity" evidence="1">
    <location>
        <begin position="99"/>
        <end position="109"/>
    </location>
</feature>
<dbReference type="InterPro" id="IPR008727">
    <property type="entry name" value="PAAR_motif"/>
</dbReference>
<name>A0ABT3F5X5_9PSED</name>
<proteinExistence type="predicted"/>
<sequence length="514" mass="54228">MKEGYFIGLGDKTTCGGKVLDGNSGVNMFGLLHAREGDRVSCGRDGKTYQIRGGIAHMVSHGKHLAGTLDSHSTCPCNAQLIPSVHWATYRKLDVAPQASRAAQPASQPTVDAPIAPRHSSFAPSSQLPFGASTHLEPQDPGFYVVPKSVSREALEAALFPAPDPQVLRKFRALNPHRDVVKAGSMIVLSDPNNLQCTREEAQVMAAAETVNAALEDLTAEQADFMHRHAAEIASFTGQTSTWLGVSAVVMEKHLASLRDTLQAMERLHQDSYRQHGHLKSAQFFAERKLLLAQLDAHLLNSSRLRGHTTLGDHPKLKTALGISSRSLVHHWNKAGAPGQIPGYATHVESTSRAAKYMQMGGYVGIGIGGVSSVLAVQAVCNGGSEEACERVRFTEGGKFVGSAVGGWIGGVGASAASGSVCLLLGVTTGIGGVLCVGAVVAAGAWGGTTLGAMGARGLGKYCTRKFCNDTGGVLEVLAGFLFYGRPHPAGLFELFILPLSEPPTFERHDAGPE</sequence>
<feature type="region of interest" description="Disordered" evidence="1">
    <location>
        <begin position="99"/>
        <end position="133"/>
    </location>
</feature>
<evidence type="ECO:0000313" key="2">
    <source>
        <dbReference type="EMBL" id="MCW1244508.1"/>
    </source>
</evidence>
<comment type="caution">
    <text evidence="2">The sequence shown here is derived from an EMBL/GenBank/DDBJ whole genome shotgun (WGS) entry which is preliminary data.</text>
</comment>
<reference evidence="2" key="1">
    <citation type="submission" date="2022-07" db="EMBL/GenBank/DDBJ databases">
        <title>Pseudomonas agronomica sp. nov.: a novel bacterium with biotechnological application in the synthesis of biofertilizers from valorized agricultural residues.</title>
        <authorList>
            <person name="Robas M."/>
            <person name="Fernandez V.M."/>
            <person name="Luna L."/>
            <person name="Provanza A."/>
            <person name="Jimenez P.A."/>
        </authorList>
    </citation>
    <scope>NUCLEOTIDE SEQUENCE</scope>
    <source>
        <strain evidence="2">SAICEU22T</strain>
    </source>
</reference>
<dbReference type="Proteomes" id="UP001061999">
    <property type="component" value="Unassembled WGS sequence"/>
</dbReference>
<organism evidence="2 3">
    <name type="scientific">Pseudomonas agronomica</name>
    <dbReference type="NCBI Taxonomy" id="2979328"/>
    <lineage>
        <taxon>Bacteria</taxon>
        <taxon>Pseudomonadati</taxon>
        <taxon>Pseudomonadota</taxon>
        <taxon>Gammaproteobacteria</taxon>
        <taxon>Pseudomonadales</taxon>
        <taxon>Pseudomonadaceae</taxon>
        <taxon>Pseudomonas</taxon>
    </lineage>
</organism>
<dbReference type="Pfam" id="PF05488">
    <property type="entry name" value="PAAR_motif"/>
    <property type="match status" value="1"/>
</dbReference>